<organism evidence="3 4">
    <name type="scientific">Thiomicrorhabdus immobilis</name>
    <dbReference type="NCBI Taxonomy" id="2791037"/>
    <lineage>
        <taxon>Bacteria</taxon>
        <taxon>Pseudomonadati</taxon>
        <taxon>Pseudomonadota</taxon>
        <taxon>Gammaproteobacteria</taxon>
        <taxon>Thiotrichales</taxon>
        <taxon>Piscirickettsiaceae</taxon>
        <taxon>Thiomicrorhabdus</taxon>
    </lineage>
</organism>
<gene>
    <name evidence="3" type="ORF">THMIRHAM_02480</name>
</gene>
<dbReference type="PANTHER" id="PTHR42208">
    <property type="entry name" value="HEAVY METAL TRANSPORTER-RELATED"/>
    <property type="match status" value="1"/>
</dbReference>
<feature type="transmembrane region" description="Helical" evidence="1">
    <location>
        <begin position="86"/>
        <end position="108"/>
    </location>
</feature>
<feature type="transmembrane region" description="Helical" evidence="1">
    <location>
        <begin position="54"/>
        <end position="80"/>
    </location>
</feature>
<accession>A0ABM7MAU2</accession>
<dbReference type="PANTHER" id="PTHR42208:SF1">
    <property type="entry name" value="HEAVY METAL TRANSPORTER"/>
    <property type="match status" value="1"/>
</dbReference>
<reference evidence="3" key="1">
    <citation type="journal article" date="2022" name="Arch. Microbiol.">
        <title>Thiomicrorhabdus immobilis sp. nov., a mesophilic sulfur-oxidizing bacterium isolated from sediment of a brackish lake in northern Japan.</title>
        <authorList>
            <person name="Kojima H."/>
            <person name="Mochizuki J."/>
            <person name="Kanda M."/>
            <person name="Watanabe T."/>
            <person name="Fukui M."/>
        </authorList>
    </citation>
    <scope>NUCLEOTIDE SEQUENCE</scope>
    <source>
        <strain evidence="3">Am19</strain>
    </source>
</reference>
<name>A0ABM7MAU2_9GAMM</name>
<proteinExistence type="predicted"/>
<keyword evidence="1" id="KW-0472">Membrane</keyword>
<evidence type="ECO:0000259" key="2">
    <source>
        <dbReference type="Pfam" id="PF13386"/>
    </source>
</evidence>
<evidence type="ECO:0000313" key="4">
    <source>
        <dbReference type="Proteomes" id="UP001054820"/>
    </source>
</evidence>
<dbReference type="Pfam" id="PF13386">
    <property type="entry name" value="DsbD_2"/>
    <property type="match status" value="1"/>
</dbReference>
<feature type="transmembrane region" description="Helical" evidence="1">
    <location>
        <begin position="207"/>
        <end position="224"/>
    </location>
</feature>
<keyword evidence="4" id="KW-1185">Reference proteome</keyword>
<keyword evidence="1" id="KW-0812">Transmembrane</keyword>
<evidence type="ECO:0000256" key="1">
    <source>
        <dbReference type="SAM" id="Phobius"/>
    </source>
</evidence>
<evidence type="ECO:0000313" key="3">
    <source>
        <dbReference type="EMBL" id="BCN92463.1"/>
    </source>
</evidence>
<keyword evidence="1" id="KW-1133">Transmembrane helix</keyword>
<protein>
    <recommendedName>
        <fullName evidence="2">Urease accessory protein UreH-like transmembrane domain-containing protein</fullName>
    </recommendedName>
</protein>
<dbReference type="InterPro" id="IPR039447">
    <property type="entry name" value="UreH-like_TM_dom"/>
</dbReference>
<feature type="transmembrane region" description="Helical" evidence="1">
    <location>
        <begin position="139"/>
        <end position="161"/>
    </location>
</feature>
<feature type="domain" description="Urease accessory protein UreH-like transmembrane" evidence="2">
    <location>
        <begin position="7"/>
        <end position="218"/>
    </location>
</feature>
<sequence>MDSIYITAFIVGVLGGVHCLGMCGGVVGGLTFSLDSRAQTSWWKMMPYQLLYNFGRISSYMVIGALFGVFGATLGSLAVFLPAQQLLQTVAGLFMIALGLYLGGWWFGVAKVEVLGQKLWKRLAPFTTKFTPVKHYHQAWLYGLVWGWLPCGLVYSMLIMAMSAGSALNGAGVMLAFGLGTLPNLMLMGVFAFHFTRLSRMLWVKRLAGLSVILMGGWQLYLAYSVTV</sequence>
<dbReference type="Proteomes" id="UP001054820">
    <property type="component" value="Chromosome"/>
</dbReference>
<feature type="transmembrane region" description="Helical" evidence="1">
    <location>
        <begin position="173"/>
        <end position="195"/>
    </location>
</feature>
<dbReference type="EMBL" id="AP024202">
    <property type="protein sequence ID" value="BCN92463.1"/>
    <property type="molecule type" value="Genomic_DNA"/>
</dbReference>
<feature type="transmembrane region" description="Helical" evidence="1">
    <location>
        <begin position="6"/>
        <end position="34"/>
    </location>
</feature>
<dbReference type="RefSeq" id="WP_237262163.1">
    <property type="nucleotide sequence ID" value="NZ_AP024202.1"/>
</dbReference>